<dbReference type="InterPro" id="IPR038591">
    <property type="entry name" value="NolW-like_sf"/>
</dbReference>
<dbReference type="PRINTS" id="PR00811">
    <property type="entry name" value="BCTERIALGSPD"/>
</dbReference>
<evidence type="ECO:0000256" key="1">
    <source>
        <dbReference type="ARBA" id="ARBA00004370"/>
    </source>
</evidence>
<dbReference type="Proteomes" id="UP000034228">
    <property type="component" value="Unassembled WGS sequence"/>
</dbReference>
<dbReference type="GO" id="GO:0009279">
    <property type="term" value="C:cell outer membrane"/>
    <property type="evidence" value="ECO:0007669"/>
    <property type="project" value="UniProtKB-SubCell"/>
</dbReference>
<comment type="caution">
    <text evidence="9">The sequence shown here is derived from an EMBL/GenBank/DDBJ whole genome shotgun (WGS) entry which is preliminary data.</text>
</comment>
<evidence type="ECO:0000313" key="10">
    <source>
        <dbReference type="Proteomes" id="UP000034228"/>
    </source>
</evidence>
<dbReference type="PANTHER" id="PTHR30332">
    <property type="entry name" value="PROBABLE GENERAL SECRETION PATHWAY PROTEIN D"/>
    <property type="match status" value="1"/>
</dbReference>
<keyword evidence="10" id="KW-1185">Reference proteome</keyword>
<proteinExistence type="inferred from homology"/>
<dbReference type="GO" id="GO:0009306">
    <property type="term" value="P:protein secretion"/>
    <property type="evidence" value="ECO:0007669"/>
    <property type="project" value="InterPro"/>
</dbReference>
<dbReference type="STRING" id="336831.WG68_03270"/>
<keyword evidence="2 6" id="KW-0732">Signal</keyword>
<comment type="similarity">
    <text evidence="4">Belongs to the bacterial secretin family.</text>
</comment>
<dbReference type="InterPro" id="IPR050810">
    <property type="entry name" value="Bact_Secretion_Sys_Channel"/>
</dbReference>
<evidence type="ECO:0000256" key="5">
    <source>
        <dbReference type="RuleBase" id="RU004004"/>
    </source>
</evidence>
<keyword evidence="3" id="KW-0472">Membrane</keyword>
<dbReference type="Pfam" id="PF00263">
    <property type="entry name" value="Secretin"/>
    <property type="match status" value="1"/>
</dbReference>
<evidence type="ECO:0000256" key="3">
    <source>
        <dbReference type="ARBA" id="ARBA00023136"/>
    </source>
</evidence>
<evidence type="ECO:0000256" key="6">
    <source>
        <dbReference type="SAM" id="SignalP"/>
    </source>
</evidence>
<dbReference type="PATRIC" id="fig|336831.14.peg.3812"/>
<dbReference type="GO" id="GO:0015627">
    <property type="term" value="C:type II protein secretion system complex"/>
    <property type="evidence" value="ECO:0007669"/>
    <property type="project" value="TreeGrafter"/>
</dbReference>
<feature type="chain" id="PRO_5005644443" evidence="6">
    <location>
        <begin position="29"/>
        <end position="677"/>
    </location>
</feature>
<dbReference type="AlphaFoldDB" id="A0A0M2V7Y5"/>
<feature type="domain" description="Type II/III secretion system secretin-like" evidence="7">
    <location>
        <begin position="492"/>
        <end position="654"/>
    </location>
</feature>
<dbReference type="InterPro" id="IPR004846">
    <property type="entry name" value="T2SS/T3SS_dom"/>
</dbReference>
<organism evidence="9 10">
    <name type="scientific">Arsukibacterium ikkense</name>
    <dbReference type="NCBI Taxonomy" id="336831"/>
    <lineage>
        <taxon>Bacteria</taxon>
        <taxon>Pseudomonadati</taxon>
        <taxon>Pseudomonadota</taxon>
        <taxon>Gammaproteobacteria</taxon>
        <taxon>Chromatiales</taxon>
        <taxon>Chromatiaceae</taxon>
        <taxon>Arsukibacterium</taxon>
    </lineage>
</organism>
<dbReference type="Pfam" id="PF03958">
    <property type="entry name" value="Secretin_N"/>
    <property type="match status" value="1"/>
</dbReference>
<reference evidence="9 10" key="1">
    <citation type="submission" date="2015-03" db="EMBL/GenBank/DDBJ databases">
        <title>Draft genome sequences of two protease-producing strains of Arsukibacterium isolated from two cold and alkaline environments.</title>
        <authorList>
            <person name="Lylloff J.E."/>
            <person name="Skov L.B."/>
            <person name="Jepsen M."/>
            <person name="Hallin P.F."/>
            <person name="Sorensen S.J."/>
            <person name="Stougaard P."/>
            <person name="Glaring M.A."/>
        </authorList>
    </citation>
    <scope>NUCLEOTIDE SEQUENCE [LARGE SCALE GENOMIC DNA]</scope>
    <source>
        <strain evidence="9 10">GCM72</strain>
    </source>
</reference>
<feature type="signal peptide" evidence="6">
    <location>
        <begin position="1"/>
        <end position="28"/>
    </location>
</feature>
<dbReference type="EMBL" id="LAHO01000002">
    <property type="protein sequence ID" value="KKO46967.1"/>
    <property type="molecule type" value="Genomic_DNA"/>
</dbReference>
<dbReference type="InterPro" id="IPR001775">
    <property type="entry name" value="GspD/PilQ"/>
</dbReference>
<dbReference type="PANTHER" id="PTHR30332:SF25">
    <property type="entry name" value="SECRETIN XPSD"/>
    <property type="match status" value="1"/>
</dbReference>
<evidence type="ECO:0000259" key="8">
    <source>
        <dbReference type="Pfam" id="PF03958"/>
    </source>
</evidence>
<dbReference type="InterPro" id="IPR005644">
    <property type="entry name" value="NolW-like"/>
</dbReference>
<evidence type="ECO:0000313" key="9">
    <source>
        <dbReference type="EMBL" id="KKO46967.1"/>
    </source>
</evidence>
<keyword evidence="5" id="KW-0813">Transport</keyword>
<feature type="domain" description="NolW-like" evidence="8">
    <location>
        <begin position="340"/>
        <end position="434"/>
    </location>
</feature>
<name>A0A0M2V7Y5_9GAMM</name>
<evidence type="ECO:0000256" key="2">
    <source>
        <dbReference type="ARBA" id="ARBA00022729"/>
    </source>
</evidence>
<accession>A0A0M2V7Y5</accession>
<comment type="subcellular location">
    <subcellularLocation>
        <location evidence="5">Cell outer membrane</location>
    </subcellularLocation>
    <subcellularLocation>
        <location evidence="1">Membrane</location>
    </subcellularLocation>
</comment>
<evidence type="ECO:0000259" key="7">
    <source>
        <dbReference type="Pfam" id="PF00263"/>
    </source>
</evidence>
<evidence type="ECO:0000256" key="4">
    <source>
        <dbReference type="RuleBase" id="RU004003"/>
    </source>
</evidence>
<gene>
    <name evidence="9" type="ORF">WG68_03270</name>
</gene>
<dbReference type="Gene3D" id="3.30.1370.120">
    <property type="match status" value="2"/>
</dbReference>
<sequence length="677" mass="73515">MNGTTMNKQFTLSLLSCFILAGCATQSATQNYKLNDSYLRGDVIVQPEQQQSSAEQTSVGSSESFIRVPSLVSATQGFTSDSAIADRFSKTETLTIAADNMPIVDYLHYSFGELLKTNYILGEGLANLAPVTLNVQQKISPQKLFSLTEQLLLERGVGVKRQNDMLYISMLPKSGSDITSVGYGRAADTVPNALNVRQIVPLRFIMNTSALETLRAIANVQTGFDNAQGLLFLTGERQQVVRALELLELLDSPNSRSRNVGFLKLTYLSSEQFVSSITELLTNEGIMSPGGGRDNRVSFVPVSQLGAVAVFASEAEFITRIQYWAKQLDRPSSGTEQQYFIYAPRYARASDLGQSVSALISGRAAAQRSVAQSSSEQRSAQIENRAAQLATSAENETMRMVVDERSNTLIFYASGTDYQAMLPLIQRLDVMPKQVMLELTIAEVTLTDEFRFGVDAAFSSGRFNISNSFGAADIGGSVLRWASGMNTVNAQAFETNRLVNVLSKPTLLVRDGVNANINVGTQIPVVGKTTTDPVNGTTRSVEYRFAGIDVSVTPTINAQGVVIMSITQSNSNEVPGGSSVEGNPQVFERSIQTEVVAESGQTIVLGGLISENRTSNSDGLPGLHRIPFLGALFGTKARESTKTELVIMVTPRVINRSDEWDDIKRQLTGALEFLVLE</sequence>
<protein>
    <submittedName>
        <fullName evidence="9">Uncharacterized protein</fullName>
    </submittedName>
</protein>